<dbReference type="Proteomes" id="UP001152523">
    <property type="component" value="Unassembled WGS sequence"/>
</dbReference>
<proteinExistence type="predicted"/>
<evidence type="ECO:0000313" key="1">
    <source>
        <dbReference type="EMBL" id="CAH9107569.1"/>
    </source>
</evidence>
<name>A0AAV0DRQ9_9ASTE</name>
<sequence>MVIQINCNINHASLFEYFNKGSKWHLASKLKTPPVTRLCRARFASLLSCCADRAAGQLFQSSQPSVLGPKTCGRGQLQTKAFTRSVPLRTDRWSSLLPTHKQAARAGHLPQVEMVVAAEQGRPEGVVSLGDLLSFGFYFL</sequence>
<evidence type="ECO:0000313" key="2">
    <source>
        <dbReference type="Proteomes" id="UP001152523"/>
    </source>
</evidence>
<gene>
    <name evidence="1" type="ORF">CEPIT_LOCUS18039</name>
</gene>
<protein>
    <submittedName>
        <fullName evidence="1">Uncharacterized protein</fullName>
    </submittedName>
</protein>
<keyword evidence="2" id="KW-1185">Reference proteome</keyword>
<organism evidence="1 2">
    <name type="scientific">Cuscuta epithymum</name>
    <dbReference type="NCBI Taxonomy" id="186058"/>
    <lineage>
        <taxon>Eukaryota</taxon>
        <taxon>Viridiplantae</taxon>
        <taxon>Streptophyta</taxon>
        <taxon>Embryophyta</taxon>
        <taxon>Tracheophyta</taxon>
        <taxon>Spermatophyta</taxon>
        <taxon>Magnoliopsida</taxon>
        <taxon>eudicotyledons</taxon>
        <taxon>Gunneridae</taxon>
        <taxon>Pentapetalae</taxon>
        <taxon>asterids</taxon>
        <taxon>lamiids</taxon>
        <taxon>Solanales</taxon>
        <taxon>Convolvulaceae</taxon>
        <taxon>Cuscuteae</taxon>
        <taxon>Cuscuta</taxon>
        <taxon>Cuscuta subgen. Cuscuta</taxon>
    </lineage>
</organism>
<accession>A0AAV0DRQ9</accession>
<reference evidence="1" key="1">
    <citation type="submission" date="2022-07" db="EMBL/GenBank/DDBJ databases">
        <authorList>
            <person name="Macas J."/>
            <person name="Novak P."/>
            <person name="Neumann P."/>
        </authorList>
    </citation>
    <scope>NUCLEOTIDE SEQUENCE</scope>
</reference>
<dbReference type="EMBL" id="CAMAPF010000145">
    <property type="protein sequence ID" value="CAH9107569.1"/>
    <property type="molecule type" value="Genomic_DNA"/>
</dbReference>
<dbReference type="AlphaFoldDB" id="A0AAV0DRQ9"/>
<comment type="caution">
    <text evidence="1">The sequence shown here is derived from an EMBL/GenBank/DDBJ whole genome shotgun (WGS) entry which is preliminary data.</text>
</comment>